<evidence type="ECO:0000259" key="12">
    <source>
        <dbReference type="Pfam" id="PF22776"/>
    </source>
</evidence>
<keyword evidence="7 10" id="KW-1133">Transmembrane helix</keyword>
<dbReference type="PANTHER" id="PTHR30540">
    <property type="entry name" value="OSMOTIC STRESS POTASSIUM TRANSPORTER"/>
    <property type="match status" value="1"/>
</dbReference>
<evidence type="ECO:0000256" key="7">
    <source>
        <dbReference type="ARBA" id="ARBA00022989"/>
    </source>
</evidence>
<dbReference type="GO" id="GO:0015079">
    <property type="term" value="F:potassium ion transmembrane transporter activity"/>
    <property type="evidence" value="ECO:0007669"/>
    <property type="project" value="UniProtKB-UniRule"/>
</dbReference>
<feature type="transmembrane region" description="Helical" evidence="10">
    <location>
        <begin position="308"/>
        <end position="327"/>
    </location>
</feature>
<evidence type="ECO:0000256" key="4">
    <source>
        <dbReference type="ARBA" id="ARBA00022538"/>
    </source>
</evidence>
<evidence type="ECO:0000256" key="6">
    <source>
        <dbReference type="ARBA" id="ARBA00022958"/>
    </source>
</evidence>
<gene>
    <name evidence="13" type="ORF">FSB_LOCUS49370</name>
</gene>
<protein>
    <recommendedName>
        <fullName evidence="10">Potassium transporter</fullName>
    </recommendedName>
</protein>
<keyword evidence="4 10" id="KW-0633">Potassium transport</keyword>
<comment type="caution">
    <text evidence="10">Lacks conserved residue(s) required for the propagation of feature annotation.</text>
</comment>
<evidence type="ECO:0000256" key="10">
    <source>
        <dbReference type="RuleBase" id="RU321113"/>
    </source>
</evidence>
<feature type="transmembrane region" description="Helical" evidence="10">
    <location>
        <begin position="262"/>
        <end position="282"/>
    </location>
</feature>
<accession>A0A2N9IAR5</accession>
<organism evidence="13">
    <name type="scientific">Fagus sylvatica</name>
    <name type="common">Beechnut</name>
    <dbReference type="NCBI Taxonomy" id="28930"/>
    <lineage>
        <taxon>Eukaryota</taxon>
        <taxon>Viridiplantae</taxon>
        <taxon>Streptophyta</taxon>
        <taxon>Embryophyta</taxon>
        <taxon>Tracheophyta</taxon>
        <taxon>Spermatophyta</taxon>
        <taxon>Magnoliopsida</taxon>
        <taxon>eudicotyledons</taxon>
        <taxon>Gunneridae</taxon>
        <taxon>Pentapetalae</taxon>
        <taxon>rosids</taxon>
        <taxon>fabids</taxon>
        <taxon>Fagales</taxon>
        <taxon>Fagaceae</taxon>
        <taxon>Fagus</taxon>
    </lineage>
</organism>
<dbReference type="InterPro" id="IPR003855">
    <property type="entry name" value="K+_transporter"/>
</dbReference>
<feature type="transmembrane region" description="Helical" evidence="10">
    <location>
        <begin position="431"/>
        <end position="451"/>
    </location>
</feature>
<keyword evidence="3" id="KW-0813">Transport</keyword>
<proteinExistence type="inferred from homology"/>
<comment type="function">
    <text evidence="10">Potassium transporter.</text>
</comment>
<evidence type="ECO:0000313" key="13">
    <source>
        <dbReference type="EMBL" id="SPD21488.1"/>
    </source>
</evidence>
<evidence type="ECO:0000256" key="9">
    <source>
        <dbReference type="ARBA" id="ARBA00023136"/>
    </source>
</evidence>
<feature type="domain" description="K+ potassium transporter C-terminal" evidence="12">
    <location>
        <begin position="568"/>
        <end position="767"/>
    </location>
</feature>
<evidence type="ECO:0000256" key="3">
    <source>
        <dbReference type="ARBA" id="ARBA00022448"/>
    </source>
</evidence>
<keyword evidence="6 10" id="KW-0630">Potassium</keyword>
<dbReference type="Pfam" id="PF02705">
    <property type="entry name" value="K_trans"/>
    <property type="match status" value="1"/>
</dbReference>
<dbReference type="PANTHER" id="PTHR30540:SF117">
    <property type="entry name" value="POTASSIUM TRANSPORTER"/>
    <property type="match status" value="1"/>
</dbReference>
<dbReference type="NCBIfam" id="TIGR00794">
    <property type="entry name" value="kup"/>
    <property type="match status" value="1"/>
</dbReference>
<feature type="transmembrane region" description="Helical" evidence="10">
    <location>
        <begin position="491"/>
        <end position="511"/>
    </location>
</feature>
<dbReference type="InterPro" id="IPR053952">
    <property type="entry name" value="K_trans_C"/>
</dbReference>
<evidence type="ECO:0000256" key="8">
    <source>
        <dbReference type="ARBA" id="ARBA00023065"/>
    </source>
</evidence>
<feature type="transmembrane region" description="Helical" evidence="10">
    <location>
        <begin position="463"/>
        <end position="484"/>
    </location>
</feature>
<dbReference type="GO" id="GO:0005886">
    <property type="term" value="C:plasma membrane"/>
    <property type="evidence" value="ECO:0007669"/>
    <property type="project" value="UniProtKB-SubCell"/>
</dbReference>
<name>A0A2N9IAR5_FAGSY</name>
<keyword evidence="8 10" id="KW-0406">Ion transport</keyword>
<keyword evidence="9 10" id="KW-0472">Membrane</keyword>
<keyword evidence="5 10" id="KW-0812">Transmembrane</keyword>
<dbReference type="EMBL" id="OIVN01005223">
    <property type="protein sequence ID" value="SPD21488.1"/>
    <property type="molecule type" value="Genomic_DNA"/>
</dbReference>
<feature type="domain" description="K+ potassium transporter integral membrane" evidence="11">
    <location>
        <begin position="72"/>
        <end position="555"/>
    </location>
</feature>
<feature type="transmembrane region" description="Helical" evidence="10">
    <location>
        <begin position="379"/>
        <end position="399"/>
    </location>
</feature>
<dbReference type="Pfam" id="PF22776">
    <property type="entry name" value="K_trans_C"/>
    <property type="match status" value="1"/>
</dbReference>
<evidence type="ECO:0000256" key="5">
    <source>
        <dbReference type="ARBA" id="ARBA00022692"/>
    </source>
</evidence>
<dbReference type="AlphaFoldDB" id="A0A2N9IAR5"/>
<feature type="transmembrane region" description="Helical" evidence="10">
    <location>
        <begin position="517"/>
        <end position="534"/>
    </location>
</feature>
<evidence type="ECO:0000256" key="2">
    <source>
        <dbReference type="ARBA" id="ARBA00008440"/>
    </source>
</evidence>
<reference evidence="13" key="1">
    <citation type="submission" date="2018-02" db="EMBL/GenBank/DDBJ databases">
        <authorList>
            <person name="Cohen D.B."/>
            <person name="Kent A.D."/>
        </authorList>
    </citation>
    <scope>NUCLEOTIDE SEQUENCE</scope>
</reference>
<feature type="transmembrane region" description="Helical" evidence="10">
    <location>
        <begin position="193"/>
        <end position="215"/>
    </location>
</feature>
<dbReference type="InterPro" id="IPR053951">
    <property type="entry name" value="K_trans_N"/>
</dbReference>
<evidence type="ECO:0000259" key="11">
    <source>
        <dbReference type="Pfam" id="PF02705"/>
    </source>
</evidence>
<evidence type="ECO:0000256" key="1">
    <source>
        <dbReference type="ARBA" id="ARBA00004651"/>
    </source>
</evidence>
<feature type="transmembrane region" description="Helical" evidence="10">
    <location>
        <begin position="339"/>
        <end position="359"/>
    </location>
</feature>
<comment type="similarity">
    <text evidence="2 10">Belongs to the HAK/KUP transporter (TC 2.A.72.3) family.</text>
</comment>
<sequence>MENSNGIEEQWSNEENHVEKKVEGHETSFKCEMHSWKELVKHDSFDFEASRFIASQGHGSPKVVDWGTIMKLAFQSIGVVYGDLGTSPLYVLPGIFPTGVKHNDDILGVLSLIFYSLMLITLIKYVFIVLAANDNGDGGTFALYSLLCRHAKVSLTPNQLAEDKELSDYQLHVPNRRLERASFVKSMLENNQIIKYFILFITMLGTCMVLGDGILTPCISVGGVKEATSVLTDNMITWISAGILIILFQIQRLGTDKIGYSFAPILTIWFFFIGIIGFYNFVKYDPGVIKAVNPMHIVAYFIRNKKNAWISLGGVILCLTGSEALFADLGHFSVRSIQISSCTIVFPSVVLAYFGQASYLRKHNQDASNAFYSSVPKPLYWPMFVVAVMAAIIASQSLISASFSIIQQSVALGCFPRVKVVHTSSKYKGQVYVPEINTLLMLACVGVTLGFKNTLKIGNAYGIAVAFVFTITSAFLVLVMIMIWKTKIYFIIIYALTIGLLELLFLSSVLYKFVDGGYLPLLFALTLVTIMYLWNYGYRKQYMYELENKVSTWKLVEIASNPSIYRVPGFALFYTELVHGISPIFPHYVAAIPALHSVLVFVSIKSLPISTVPPEERFLFKQVEPHELAIFLCVVRYGYNDVRTEQECSFKDMLVNQLKEFIRKDVTNNSILLYNTSVAYESDVMEATRINEEMVQREVGIVDDALKFGDVVYLMGESELMASRGSSLLKKLAINHAYNWLKRCVRQPEEVFMIPRERLLKVGMTYEV</sequence>
<feature type="transmembrane region" description="Helical" evidence="10">
    <location>
        <begin position="106"/>
        <end position="127"/>
    </location>
</feature>
<comment type="subcellular location">
    <subcellularLocation>
        <location evidence="1">Cell membrane</location>
        <topology evidence="1">Multi-pass membrane protein</topology>
    </subcellularLocation>
    <subcellularLocation>
        <location evidence="10">Membrane</location>
        <topology evidence="10">Multi-pass membrane protein</topology>
    </subcellularLocation>
</comment>
<feature type="transmembrane region" description="Helical" evidence="10">
    <location>
        <begin position="235"/>
        <end position="250"/>
    </location>
</feature>